<keyword evidence="3" id="KW-1185">Reference proteome</keyword>
<name>A0A409Y3J2_9AGAR</name>
<gene>
    <name evidence="2" type="ORF">CVT26_002372</name>
</gene>
<dbReference type="Proteomes" id="UP000284706">
    <property type="component" value="Unassembled WGS sequence"/>
</dbReference>
<keyword evidence="1" id="KW-1133">Transmembrane helix</keyword>
<proteinExistence type="predicted"/>
<keyword evidence="1" id="KW-0472">Membrane</keyword>
<reference evidence="2 3" key="1">
    <citation type="journal article" date="2018" name="Evol. Lett.">
        <title>Horizontal gene cluster transfer increased hallucinogenic mushroom diversity.</title>
        <authorList>
            <person name="Reynolds H.T."/>
            <person name="Vijayakumar V."/>
            <person name="Gluck-Thaler E."/>
            <person name="Korotkin H.B."/>
            <person name="Matheny P.B."/>
            <person name="Slot J.C."/>
        </authorList>
    </citation>
    <scope>NUCLEOTIDE SEQUENCE [LARGE SCALE GENOMIC DNA]</scope>
    <source>
        <strain evidence="2 3">SRW20</strain>
    </source>
</reference>
<sequence>MSYDHGQYQYAALSPPEQQHSLPYIDSTYTQQQDGRPSSLVAAQERASQKRVARNTCLIAIGILLALFGLIFALLLFICVFHQCQASRLSIVSTAPLGRVLTISQVASHVAPVSVPIIMGLFAYFLSAKWVVSSVNGGPNRPSPMQLGLLMLMCNGAGLSSILLSAKYVIKRPKSGQKVSQPPILRQSIIFLGSLLLVTYITAGADSWLHASSTSVIVQSNTPYNSLIVPNFGREINGTMCQLASTGGPITSASCGQLNDAASYTNAAIGEGIRTADNASTIHRVVLTDDQTAIVVPESLPPNITYVAQTVGLKSQCVSITKQCLDPTIVGGQPDYGPDAVLDLNCAKAGIKYLNGTMQSGLCALDSQGICTLGFEIPSNPFTTGEVATSLAYLNSGYNYSTFVANTGWFLHGESDAWNVIFCNITAVDVTYGYQSSRYIMQSASPKSLADTRAMMSPGFLLSNTAVISEAVDGAGLQSNTTYEEAYSLELSRFMLARGAGLYAPTDVLRIESNNYVNGSKLQVIPLAIFVATLLVLACQVLYIALRIIIATWGIQYVQLAALHLSDPLTMMQMLYGHPDPVLTWETDSNKRFGAEMEEERLSIGPVPLSSNGSSGSVFMVTKG</sequence>
<feature type="transmembrane region" description="Helical" evidence="1">
    <location>
        <begin position="106"/>
        <end position="127"/>
    </location>
</feature>
<feature type="transmembrane region" description="Helical" evidence="1">
    <location>
        <begin position="189"/>
        <end position="209"/>
    </location>
</feature>
<dbReference type="InParanoid" id="A0A409Y3J2"/>
<feature type="transmembrane region" description="Helical" evidence="1">
    <location>
        <begin position="147"/>
        <end position="169"/>
    </location>
</feature>
<dbReference type="STRING" id="231916.A0A409Y3J2"/>
<evidence type="ECO:0000313" key="3">
    <source>
        <dbReference type="Proteomes" id="UP000284706"/>
    </source>
</evidence>
<accession>A0A409Y3J2</accession>
<feature type="transmembrane region" description="Helical" evidence="1">
    <location>
        <begin position="524"/>
        <end position="546"/>
    </location>
</feature>
<dbReference type="AlphaFoldDB" id="A0A409Y3J2"/>
<feature type="transmembrane region" description="Helical" evidence="1">
    <location>
        <begin position="58"/>
        <end position="81"/>
    </location>
</feature>
<comment type="caution">
    <text evidence="2">The sequence shown here is derived from an EMBL/GenBank/DDBJ whole genome shotgun (WGS) entry which is preliminary data.</text>
</comment>
<dbReference type="EMBL" id="NHYE01001220">
    <property type="protein sequence ID" value="PPQ97614.1"/>
    <property type="molecule type" value="Genomic_DNA"/>
</dbReference>
<evidence type="ECO:0000313" key="2">
    <source>
        <dbReference type="EMBL" id="PPQ97614.1"/>
    </source>
</evidence>
<keyword evidence="1" id="KW-0812">Transmembrane</keyword>
<evidence type="ECO:0000256" key="1">
    <source>
        <dbReference type="SAM" id="Phobius"/>
    </source>
</evidence>
<dbReference type="OrthoDB" id="3344043at2759"/>
<organism evidence="2 3">
    <name type="scientific">Gymnopilus dilepis</name>
    <dbReference type="NCBI Taxonomy" id="231916"/>
    <lineage>
        <taxon>Eukaryota</taxon>
        <taxon>Fungi</taxon>
        <taxon>Dikarya</taxon>
        <taxon>Basidiomycota</taxon>
        <taxon>Agaricomycotina</taxon>
        <taxon>Agaricomycetes</taxon>
        <taxon>Agaricomycetidae</taxon>
        <taxon>Agaricales</taxon>
        <taxon>Agaricineae</taxon>
        <taxon>Hymenogastraceae</taxon>
        <taxon>Gymnopilus</taxon>
    </lineage>
</organism>
<protein>
    <submittedName>
        <fullName evidence="2">Uncharacterized protein</fullName>
    </submittedName>
</protein>